<keyword evidence="2" id="KW-1185">Reference proteome</keyword>
<dbReference type="Proteomes" id="UP000078046">
    <property type="component" value="Unassembled WGS sequence"/>
</dbReference>
<reference evidence="1 2" key="1">
    <citation type="submission" date="2016-04" db="EMBL/GenBank/DDBJ databases">
        <title>The genome of Intoshia linei affirms orthonectids as highly simplified spiralians.</title>
        <authorList>
            <person name="Mikhailov K.V."/>
            <person name="Slusarev G.S."/>
            <person name="Nikitin M.A."/>
            <person name="Logacheva M.D."/>
            <person name="Penin A."/>
            <person name="Aleoshin V."/>
            <person name="Panchin Y.V."/>
        </authorList>
    </citation>
    <scope>NUCLEOTIDE SEQUENCE [LARGE SCALE GENOMIC DNA]</scope>
    <source>
        <strain evidence="1">Intl2013</strain>
        <tissue evidence="1">Whole animal</tissue>
    </source>
</reference>
<organism evidence="1 2">
    <name type="scientific">Intoshia linei</name>
    <dbReference type="NCBI Taxonomy" id="1819745"/>
    <lineage>
        <taxon>Eukaryota</taxon>
        <taxon>Metazoa</taxon>
        <taxon>Spiralia</taxon>
        <taxon>Lophotrochozoa</taxon>
        <taxon>Mesozoa</taxon>
        <taxon>Orthonectida</taxon>
        <taxon>Rhopaluridae</taxon>
        <taxon>Intoshia</taxon>
    </lineage>
</organism>
<accession>A0A177B0Z1</accession>
<sequence length="82" mass="9604">MSPVEAYKSYAYQTKYRYEIRFYRLDQKLNQSLISFRHELVDLGTKAGWDNEITKENLAKVLNANAKHSYTLPTNMLIDGVE</sequence>
<proteinExistence type="predicted"/>
<comment type="caution">
    <text evidence="1">The sequence shown here is derived from an EMBL/GenBank/DDBJ whole genome shotgun (WGS) entry which is preliminary data.</text>
</comment>
<evidence type="ECO:0000313" key="2">
    <source>
        <dbReference type="Proteomes" id="UP000078046"/>
    </source>
</evidence>
<dbReference type="EMBL" id="LWCA01000696">
    <property type="protein sequence ID" value="OAF67303.1"/>
    <property type="molecule type" value="Genomic_DNA"/>
</dbReference>
<feature type="non-terminal residue" evidence="1">
    <location>
        <position position="82"/>
    </location>
</feature>
<gene>
    <name evidence="1" type="ORF">A3Q56_04977</name>
</gene>
<evidence type="ECO:0000313" key="1">
    <source>
        <dbReference type="EMBL" id="OAF67303.1"/>
    </source>
</evidence>
<dbReference type="AlphaFoldDB" id="A0A177B0Z1"/>
<name>A0A177B0Z1_9BILA</name>
<protein>
    <submittedName>
        <fullName evidence="1">Uncharacterized protein</fullName>
    </submittedName>
</protein>